<gene>
    <name evidence="5" type="ORF">GCM10010191_59720</name>
</gene>
<dbReference type="PANTHER" id="PTHR44688">
    <property type="entry name" value="DNA-BINDING TRANSCRIPTIONAL ACTIVATOR DEVR_DOSR"/>
    <property type="match status" value="1"/>
</dbReference>
<keyword evidence="3" id="KW-0804">Transcription</keyword>
<name>A0ABN3JQ38_9ACTN</name>
<evidence type="ECO:0000256" key="1">
    <source>
        <dbReference type="ARBA" id="ARBA00023015"/>
    </source>
</evidence>
<dbReference type="Gene3D" id="1.10.10.10">
    <property type="entry name" value="Winged helix-like DNA-binding domain superfamily/Winged helix DNA-binding domain"/>
    <property type="match status" value="1"/>
</dbReference>
<dbReference type="SMART" id="SM00421">
    <property type="entry name" value="HTH_LUXR"/>
    <property type="match status" value="1"/>
</dbReference>
<comment type="caution">
    <text evidence="5">The sequence shown here is derived from an EMBL/GenBank/DDBJ whole genome shotgun (WGS) entry which is preliminary data.</text>
</comment>
<evidence type="ECO:0000313" key="6">
    <source>
        <dbReference type="Proteomes" id="UP001501231"/>
    </source>
</evidence>
<dbReference type="PROSITE" id="PS00622">
    <property type="entry name" value="HTH_LUXR_1"/>
    <property type="match status" value="1"/>
</dbReference>
<dbReference type="Pfam" id="PF00196">
    <property type="entry name" value="GerE"/>
    <property type="match status" value="1"/>
</dbReference>
<dbReference type="EMBL" id="BAAARW010000021">
    <property type="protein sequence ID" value="GAA2436933.1"/>
    <property type="molecule type" value="Genomic_DNA"/>
</dbReference>
<dbReference type="CDD" id="cd06170">
    <property type="entry name" value="LuxR_C_like"/>
    <property type="match status" value="1"/>
</dbReference>
<keyword evidence="1" id="KW-0805">Transcription regulation</keyword>
<evidence type="ECO:0000313" key="5">
    <source>
        <dbReference type="EMBL" id="GAA2436933.1"/>
    </source>
</evidence>
<accession>A0ABN3JQ38</accession>
<dbReference type="InterPro" id="IPR036388">
    <property type="entry name" value="WH-like_DNA-bd_sf"/>
</dbReference>
<dbReference type="PRINTS" id="PR00038">
    <property type="entry name" value="HTHLUXR"/>
</dbReference>
<keyword evidence="6" id="KW-1185">Reference proteome</keyword>
<feature type="domain" description="HTH luxR-type" evidence="4">
    <location>
        <begin position="1"/>
        <end position="51"/>
    </location>
</feature>
<protein>
    <recommendedName>
        <fullName evidence="4">HTH luxR-type domain-containing protein</fullName>
    </recommendedName>
</protein>
<organism evidence="5 6">
    <name type="scientific">Actinomadura vinacea</name>
    <dbReference type="NCBI Taxonomy" id="115336"/>
    <lineage>
        <taxon>Bacteria</taxon>
        <taxon>Bacillati</taxon>
        <taxon>Actinomycetota</taxon>
        <taxon>Actinomycetes</taxon>
        <taxon>Streptosporangiales</taxon>
        <taxon>Thermomonosporaceae</taxon>
        <taxon>Actinomadura</taxon>
    </lineage>
</organism>
<dbReference type="InterPro" id="IPR016032">
    <property type="entry name" value="Sig_transdc_resp-reg_C-effctor"/>
</dbReference>
<sequence length="62" mass="6423">MALVATGMSNEEIAAHLVISHTTVKTHVSRSITKLGARDRAQLVVFAYESGLATPGAGWGGS</sequence>
<dbReference type="SUPFAM" id="SSF46894">
    <property type="entry name" value="C-terminal effector domain of the bipartite response regulators"/>
    <property type="match status" value="1"/>
</dbReference>
<evidence type="ECO:0000256" key="3">
    <source>
        <dbReference type="ARBA" id="ARBA00023163"/>
    </source>
</evidence>
<dbReference type="PROSITE" id="PS50043">
    <property type="entry name" value="HTH_LUXR_2"/>
    <property type="match status" value="1"/>
</dbReference>
<evidence type="ECO:0000259" key="4">
    <source>
        <dbReference type="PROSITE" id="PS50043"/>
    </source>
</evidence>
<dbReference type="InterPro" id="IPR000792">
    <property type="entry name" value="Tscrpt_reg_LuxR_C"/>
</dbReference>
<proteinExistence type="predicted"/>
<reference evidence="5 6" key="1">
    <citation type="journal article" date="2019" name="Int. J. Syst. Evol. Microbiol.">
        <title>The Global Catalogue of Microorganisms (GCM) 10K type strain sequencing project: providing services to taxonomists for standard genome sequencing and annotation.</title>
        <authorList>
            <consortium name="The Broad Institute Genomics Platform"/>
            <consortium name="The Broad Institute Genome Sequencing Center for Infectious Disease"/>
            <person name="Wu L."/>
            <person name="Ma J."/>
        </authorList>
    </citation>
    <scope>NUCLEOTIDE SEQUENCE [LARGE SCALE GENOMIC DNA]</scope>
    <source>
        <strain evidence="5 6">JCM 3325</strain>
    </source>
</reference>
<dbReference type="PANTHER" id="PTHR44688:SF16">
    <property type="entry name" value="DNA-BINDING TRANSCRIPTIONAL ACTIVATOR DEVR_DOSR"/>
    <property type="match status" value="1"/>
</dbReference>
<keyword evidence="2" id="KW-0238">DNA-binding</keyword>
<evidence type="ECO:0000256" key="2">
    <source>
        <dbReference type="ARBA" id="ARBA00023125"/>
    </source>
</evidence>
<dbReference type="Proteomes" id="UP001501231">
    <property type="component" value="Unassembled WGS sequence"/>
</dbReference>